<reference evidence="14" key="2">
    <citation type="submission" date="2015-01" db="EMBL/GenBank/DDBJ databases">
        <title>Evolutionary Origins and Diversification of the Mycorrhizal Mutualists.</title>
        <authorList>
            <consortium name="DOE Joint Genome Institute"/>
            <consortium name="Mycorrhizal Genomics Consortium"/>
            <person name="Kohler A."/>
            <person name="Kuo A."/>
            <person name="Nagy L.G."/>
            <person name="Floudas D."/>
            <person name="Copeland A."/>
            <person name="Barry K.W."/>
            <person name="Cichocki N."/>
            <person name="Veneault-Fourrey C."/>
            <person name="LaButti K."/>
            <person name="Lindquist E.A."/>
            <person name="Lipzen A."/>
            <person name="Lundell T."/>
            <person name="Morin E."/>
            <person name="Murat C."/>
            <person name="Riley R."/>
            <person name="Ohm R."/>
            <person name="Sun H."/>
            <person name="Tunlid A."/>
            <person name="Henrissat B."/>
            <person name="Grigoriev I.V."/>
            <person name="Hibbett D.S."/>
            <person name="Martin F."/>
        </authorList>
    </citation>
    <scope>NUCLEOTIDE SEQUENCE [LARGE SCALE GENOMIC DNA]</scope>
    <source>
        <strain evidence="14">Zn</strain>
    </source>
</reference>
<evidence type="ECO:0000256" key="9">
    <source>
        <dbReference type="ARBA" id="ARBA00048317"/>
    </source>
</evidence>
<evidence type="ECO:0000259" key="12">
    <source>
        <dbReference type="Pfam" id="PF04577"/>
    </source>
</evidence>
<dbReference type="PANTHER" id="PTHR20961:SF148">
    <property type="entry name" value="EGF DOMAIN-SPECIFIC O-LINKED N-ACETYLGLUCOSAMINE TRANSFERASE"/>
    <property type="match status" value="1"/>
</dbReference>
<dbReference type="EC" id="2.4.1.255" evidence="1"/>
<evidence type="ECO:0000256" key="1">
    <source>
        <dbReference type="ARBA" id="ARBA00011970"/>
    </source>
</evidence>
<gene>
    <name evidence="13" type="ORF">OIDMADRAFT_192894</name>
</gene>
<evidence type="ECO:0000256" key="10">
    <source>
        <dbReference type="ARBA" id="ARBA00049432"/>
    </source>
</evidence>
<reference evidence="13 14" key="1">
    <citation type="submission" date="2014-04" db="EMBL/GenBank/DDBJ databases">
        <authorList>
            <consortium name="DOE Joint Genome Institute"/>
            <person name="Kuo A."/>
            <person name="Martino E."/>
            <person name="Perotto S."/>
            <person name="Kohler A."/>
            <person name="Nagy L.G."/>
            <person name="Floudas D."/>
            <person name="Copeland A."/>
            <person name="Barry K.W."/>
            <person name="Cichocki N."/>
            <person name="Veneault-Fourrey C."/>
            <person name="LaButti K."/>
            <person name="Lindquist E.A."/>
            <person name="Lipzen A."/>
            <person name="Lundell T."/>
            <person name="Morin E."/>
            <person name="Murat C."/>
            <person name="Sun H."/>
            <person name="Tunlid A."/>
            <person name="Henrissat B."/>
            <person name="Grigoriev I.V."/>
            <person name="Hibbett D.S."/>
            <person name="Martin F."/>
            <person name="Nordberg H.P."/>
            <person name="Cantor M.N."/>
            <person name="Hua S.X."/>
        </authorList>
    </citation>
    <scope>NUCLEOTIDE SEQUENCE [LARGE SCALE GENOMIC DNA]</scope>
    <source>
        <strain evidence="13 14">Zn</strain>
    </source>
</reference>
<sequence length="498" mass="56556">MVLLKVFHQKRIRALGLLICAIVLALMLLYPVSRLYLSHQISKLPIPWPLLPSSPSSPLSPAVNRQPFDLPPEYSFVPPQSPNCIRRFSAKYIEELRDHAVSYCSPDSRSNITCFHSHAREDEADSFCFGRGVAFDASKSKFSLDCSIRDLTTEEEGGGLVPFGSIRGYWYNTGPPNVFNHAIEIHQAAAHEAPPQTFLLLQREGETNTWHSLLEIFSTWITFDVLRMSGDASRDNEAFFRVPEDILDTQVVILDDRKDGPYFDLWTLFAQRKPLRLEELAGDQAAIAAIQNANIIVPLAGSSNPLWQPDSEVQQCTIAPTVSVFSRRVLEFYKVPDPPVRQPDEPIVVTFIDRKTRRLQNQTTLFEELQKRNPYIVVRLIDFAAIPFSEQLRVTRETDVLVGVHGAGLTHSIFMREGAGAVVEIQPQGLEHYGFRMVATMRGLSYFHVHAASKSHDLQRRDGWHLNDVHIEPERFMDIMEVAIKTMYSKGLWNFDVN</sequence>
<dbReference type="GO" id="GO:0097363">
    <property type="term" value="F:protein O-acetylglucosaminyltransferase activity"/>
    <property type="evidence" value="ECO:0007669"/>
    <property type="project" value="UniProtKB-EC"/>
</dbReference>
<keyword evidence="4" id="KW-0732">Signal</keyword>
<evidence type="ECO:0000256" key="8">
    <source>
        <dbReference type="ARBA" id="ARBA00042574"/>
    </source>
</evidence>
<dbReference type="AlphaFoldDB" id="A0A0C3HSH2"/>
<evidence type="ECO:0000256" key="4">
    <source>
        <dbReference type="ARBA" id="ARBA00022729"/>
    </source>
</evidence>
<evidence type="ECO:0000313" key="14">
    <source>
        <dbReference type="Proteomes" id="UP000054321"/>
    </source>
</evidence>
<evidence type="ECO:0000256" key="7">
    <source>
        <dbReference type="ARBA" id="ARBA00040944"/>
    </source>
</evidence>
<evidence type="ECO:0000313" key="13">
    <source>
        <dbReference type="EMBL" id="KIN05182.1"/>
    </source>
</evidence>
<protein>
    <recommendedName>
        <fullName evidence="7">EGF domain-specific O-linked N-acetylglucosamine transferase</fullName>
        <ecNumber evidence="1">2.4.1.255</ecNumber>
    </recommendedName>
    <alternativeName>
        <fullName evidence="8">Extracellular O-linked N-acetylglucosamine transferase</fullName>
    </alternativeName>
</protein>
<dbReference type="Pfam" id="PF04577">
    <property type="entry name" value="Glyco_transf_61"/>
    <property type="match status" value="1"/>
</dbReference>
<dbReference type="GO" id="GO:0005788">
    <property type="term" value="C:endoplasmic reticulum lumen"/>
    <property type="evidence" value="ECO:0007669"/>
    <property type="project" value="TreeGrafter"/>
</dbReference>
<comment type="catalytic activity">
    <reaction evidence="10">
        <text>L-threonyl-[protein] + UDP-N-acetyl-alpha-D-glucosamine = 3-O-(N-acetyl-beta-D-glucosaminyl)-L-threonyl-[protein] + UDP + H(+)</text>
        <dbReference type="Rhea" id="RHEA:48908"/>
        <dbReference type="Rhea" id="RHEA-COMP:11060"/>
        <dbReference type="Rhea" id="RHEA-COMP:12252"/>
        <dbReference type="ChEBI" id="CHEBI:15378"/>
        <dbReference type="ChEBI" id="CHEBI:30013"/>
        <dbReference type="ChEBI" id="CHEBI:57705"/>
        <dbReference type="ChEBI" id="CHEBI:58223"/>
        <dbReference type="ChEBI" id="CHEBI:90840"/>
        <dbReference type="EC" id="2.4.1.255"/>
    </reaction>
</comment>
<evidence type="ECO:0000256" key="3">
    <source>
        <dbReference type="ARBA" id="ARBA00022679"/>
    </source>
</evidence>
<proteinExistence type="predicted"/>
<dbReference type="InterPro" id="IPR007657">
    <property type="entry name" value="Glycosyltransferase_61"/>
</dbReference>
<keyword evidence="11" id="KW-0812">Transmembrane</keyword>
<accession>A0A0C3HSH2</accession>
<dbReference type="EMBL" id="KN832872">
    <property type="protein sequence ID" value="KIN05182.1"/>
    <property type="molecule type" value="Genomic_DNA"/>
</dbReference>
<keyword evidence="5" id="KW-0256">Endoplasmic reticulum</keyword>
<dbReference type="OrthoDB" id="529273at2759"/>
<dbReference type="STRING" id="913774.A0A0C3HSH2"/>
<feature type="domain" description="Glycosyltransferase 61 catalytic" evidence="12">
    <location>
        <begin position="342"/>
        <end position="421"/>
    </location>
</feature>
<dbReference type="InterPro" id="IPR049625">
    <property type="entry name" value="Glyco_transf_61_cat"/>
</dbReference>
<evidence type="ECO:0000256" key="6">
    <source>
        <dbReference type="ARBA" id="ARBA00023180"/>
    </source>
</evidence>
<feature type="transmembrane region" description="Helical" evidence="11">
    <location>
        <begin position="12"/>
        <end position="32"/>
    </location>
</feature>
<evidence type="ECO:0000256" key="5">
    <source>
        <dbReference type="ARBA" id="ARBA00022824"/>
    </source>
</evidence>
<name>A0A0C3HSH2_OIDMZ</name>
<keyword evidence="11" id="KW-0472">Membrane</keyword>
<keyword evidence="11" id="KW-1133">Transmembrane helix</keyword>
<keyword evidence="14" id="KW-1185">Reference proteome</keyword>
<keyword evidence="3 13" id="KW-0808">Transferase</keyword>
<dbReference type="HOGENOM" id="CLU_030112_1_0_1"/>
<organism evidence="13 14">
    <name type="scientific">Oidiodendron maius (strain Zn)</name>
    <dbReference type="NCBI Taxonomy" id="913774"/>
    <lineage>
        <taxon>Eukaryota</taxon>
        <taxon>Fungi</taxon>
        <taxon>Dikarya</taxon>
        <taxon>Ascomycota</taxon>
        <taxon>Pezizomycotina</taxon>
        <taxon>Leotiomycetes</taxon>
        <taxon>Leotiomycetes incertae sedis</taxon>
        <taxon>Myxotrichaceae</taxon>
        <taxon>Oidiodendron</taxon>
    </lineage>
</organism>
<keyword evidence="6" id="KW-0325">Glycoprotein</keyword>
<evidence type="ECO:0000256" key="2">
    <source>
        <dbReference type="ARBA" id="ARBA00022676"/>
    </source>
</evidence>
<comment type="catalytic activity">
    <reaction evidence="9">
        <text>L-seryl-[protein] + UDP-N-acetyl-alpha-D-glucosamine = 3-O-(N-acetyl-beta-D-glucosaminyl)-L-seryl-[protein] + UDP + H(+)</text>
        <dbReference type="Rhea" id="RHEA:48904"/>
        <dbReference type="Rhea" id="RHEA-COMP:9863"/>
        <dbReference type="Rhea" id="RHEA-COMP:12251"/>
        <dbReference type="ChEBI" id="CHEBI:15378"/>
        <dbReference type="ChEBI" id="CHEBI:29999"/>
        <dbReference type="ChEBI" id="CHEBI:57705"/>
        <dbReference type="ChEBI" id="CHEBI:58223"/>
        <dbReference type="ChEBI" id="CHEBI:90838"/>
        <dbReference type="EC" id="2.4.1.255"/>
    </reaction>
</comment>
<dbReference type="Proteomes" id="UP000054321">
    <property type="component" value="Unassembled WGS sequence"/>
</dbReference>
<keyword evidence="2" id="KW-0328">Glycosyltransferase</keyword>
<evidence type="ECO:0000256" key="11">
    <source>
        <dbReference type="SAM" id="Phobius"/>
    </source>
</evidence>
<dbReference type="InParanoid" id="A0A0C3HSH2"/>
<dbReference type="PANTHER" id="PTHR20961">
    <property type="entry name" value="GLYCOSYLTRANSFERASE"/>
    <property type="match status" value="1"/>
</dbReference>